<evidence type="ECO:0000256" key="1">
    <source>
        <dbReference type="SAM" id="MobiDB-lite"/>
    </source>
</evidence>
<protein>
    <recommendedName>
        <fullName evidence="2">FCH domain-containing protein</fullName>
    </recommendedName>
</protein>
<dbReference type="EMBL" id="KN817520">
    <property type="protein sequence ID" value="KJA28790.1"/>
    <property type="molecule type" value="Genomic_DNA"/>
</dbReference>
<organism evidence="3 4">
    <name type="scientific">Hypholoma sublateritium (strain FD-334 SS-4)</name>
    <dbReference type="NCBI Taxonomy" id="945553"/>
    <lineage>
        <taxon>Eukaryota</taxon>
        <taxon>Fungi</taxon>
        <taxon>Dikarya</taxon>
        <taxon>Basidiomycota</taxon>
        <taxon>Agaricomycotina</taxon>
        <taxon>Agaricomycetes</taxon>
        <taxon>Agaricomycetidae</taxon>
        <taxon>Agaricales</taxon>
        <taxon>Agaricineae</taxon>
        <taxon>Strophariaceae</taxon>
        <taxon>Hypholoma</taxon>
    </lineage>
</organism>
<proteinExistence type="predicted"/>
<dbReference type="AlphaFoldDB" id="A0A0D2QAW6"/>
<evidence type="ECO:0000313" key="3">
    <source>
        <dbReference type="EMBL" id="KJA28790.1"/>
    </source>
</evidence>
<feature type="domain" description="FCH" evidence="2">
    <location>
        <begin position="163"/>
        <end position="230"/>
    </location>
</feature>
<keyword evidence="4" id="KW-1185">Reference proteome</keyword>
<feature type="compositionally biased region" description="Pro residues" evidence="1">
    <location>
        <begin position="514"/>
        <end position="523"/>
    </location>
</feature>
<feature type="region of interest" description="Disordered" evidence="1">
    <location>
        <begin position="418"/>
        <end position="551"/>
    </location>
</feature>
<dbReference type="Pfam" id="PF00611">
    <property type="entry name" value="FCH"/>
    <property type="match status" value="1"/>
</dbReference>
<name>A0A0D2QAW6_HYPSF</name>
<feature type="compositionally biased region" description="Polar residues" evidence="1">
    <location>
        <begin position="534"/>
        <end position="543"/>
    </location>
</feature>
<dbReference type="Gene3D" id="1.20.1270.60">
    <property type="entry name" value="Arfaptin homology (AH) domain/BAR domain"/>
    <property type="match status" value="1"/>
</dbReference>
<dbReference type="STRING" id="945553.A0A0D2QAW6"/>
<reference evidence="4" key="1">
    <citation type="submission" date="2014-04" db="EMBL/GenBank/DDBJ databases">
        <title>Evolutionary Origins and Diversification of the Mycorrhizal Mutualists.</title>
        <authorList>
            <consortium name="DOE Joint Genome Institute"/>
            <consortium name="Mycorrhizal Genomics Consortium"/>
            <person name="Kohler A."/>
            <person name="Kuo A."/>
            <person name="Nagy L.G."/>
            <person name="Floudas D."/>
            <person name="Copeland A."/>
            <person name="Barry K.W."/>
            <person name="Cichocki N."/>
            <person name="Veneault-Fourrey C."/>
            <person name="LaButti K."/>
            <person name="Lindquist E.A."/>
            <person name="Lipzen A."/>
            <person name="Lundell T."/>
            <person name="Morin E."/>
            <person name="Murat C."/>
            <person name="Riley R."/>
            <person name="Ohm R."/>
            <person name="Sun H."/>
            <person name="Tunlid A."/>
            <person name="Henrissat B."/>
            <person name="Grigoriev I.V."/>
            <person name="Hibbett D.S."/>
            <person name="Martin F."/>
        </authorList>
    </citation>
    <scope>NUCLEOTIDE SEQUENCE [LARGE SCALE GENOMIC DNA]</scope>
    <source>
        <strain evidence="4">FD-334 SS-4</strain>
    </source>
</reference>
<dbReference type="Proteomes" id="UP000054270">
    <property type="component" value="Unassembled WGS sequence"/>
</dbReference>
<feature type="compositionally biased region" description="Low complexity" evidence="1">
    <location>
        <begin position="464"/>
        <end position="475"/>
    </location>
</feature>
<evidence type="ECO:0000313" key="4">
    <source>
        <dbReference type="Proteomes" id="UP000054270"/>
    </source>
</evidence>
<gene>
    <name evidence="3" type="ORF">HYPSUDRAFT_33146</name>
</gene>
<sequence length="551" mass="62101">MTALTSRAGPSHSSPCINHRCLRRRSLRTYELLDPAIPGHVQAYDVGQVKEIVQMDKRLREQGVVSPVPAGFWDFTRLFNLYAVGPERFATYTVAQGRVDIQKNGSPIVWEHFMIDDWLVGWDRDLAAQPASGSSLSSSATPMYQEALPSFELIEHVLDPKIQALSIRMRVAMQTTDEFTKYWIKRGAIEHQYASRLANLAETMIGESDSKELRRAIDAVRVETAQQAMRRHDLAKRIAVDLEKRSLDLQIKQRAHWQEYYEPSARKLHDDQVRGSRRRSVATEWKQEYKKLRYSLDSRRLQSMMPDPHFVRGSHGGAPDFDTISETSVDSPKTPHGLARSWEELCGSCWQQEKDRCQSIEESLSVFIDTLSMTLDTDRGSINTVNHWKDTFVPKDFIEEFAHKFGIPQAPAATIDVRARASSSASPRGPLPSRPTVAFNTETPPAPSSSRGSFDSQRAREVQSSRASESTSRSPTPRERVRHSMGSFAVGTTFGPRSLTRSHSQRQAALLPLSPEPQSPPSHRPTLSKIANVFQRSNSATGRTSRDDYAQ</sequence>
<dbReference type="InterPro" id="IPR001060">
    <property type="entry name" value="FCH_dom"/>
</dbReference>
<dbReference type="SUPFAM" id="SSF103657">
    <property type="entry name" value="BAR/IMD domain-like"/>
    <property type="match status" value="1"/>
</dbReference>
<accession>A0A0D2QAW6</accession>
<evidence type="ECO:0000259" key="2">
    <source>
        <dbReference type="Pfam" id="PF00611"/>
    </source>
</evidence>
<feature type="compositionally biased region" description="Polar residues" evidence="1">
    <location>
        <begin position="438"/>
        <end position="456"/>
    </location>
</feature>
<dbReference type="InterPro" id="IPR027267">
    <property type="entry name" value="AH/BAR_dom_sf"/>
</dbReference>
<dbReference type="OrthoDB" id="3050535at2759"/>